<accession>A0A1I5B531</accession>
<keyword evidence="2" id="KW-1133">Transmembrane helix</keyword>
<organism evidence="3 4">
    <name type="scientific">Mycetocola miduiensis</name>
    <dbReference type="NCBI Taxonomy" id="995034"/>
    <lineage>
        <taxon>Bacteria</taxon>
        <taxon>Bacillati</taxon>
        <taxon>Actinomycetota</taxon>
        <taxon>Actinomycetes</taxon>
        <taxon>Micrococcales</taxon>
        <taxon>Microbacteriaceae</taxon>
        <taxon>Mycetocola</taxon>
    </lineage>
</organism>
<dbReference type="OrthoDB" id="5125407at2"/>
<dbReference type="Proteomes" id="UP000198867">
    <property type="component" value="Unassembled WGS sequence"/>
</dbReference>
<feature type="compositionally biased region" description="Basic and acidic residues" evidence="1">
    <location>
        <begin position="1"/>
        <end position="10"/>
    </location>
</feature>
<feature type="region of interest" description="Disordered" evidence="1">
    <location>
        <begin position="1"/>
        <end position="25"/>
    </location>
</feature>
<evidence type="ECO:0000256" key="1">
    <source>
        <dbReference type="SAM" id="MobiDB-lite"/>
    </source>
</evidence>
<dbReference type="AlphaFoldDB" id="A0A1I5B531"/>
<evidence type="ECO:0000313" key="3">
    <source>
        <dbReference type="EMBL" id="SFN69838.1"/>
    </source>
</evidence>
<gene>
    <name evidence="3" type="ORF">SAMN05216219_1738</name>
</gene>
<feature type="region of interest" description="Disordered" evidence="1">
    <location>
        <begin position="123"/>
        <end position="159"/>
    </location>
</feature>
<dbReference type="EMBL" id="FOVM01000004">
    <property type="protein sequence ID" value="SFN69838.1"/>
    <property type="molecule type" value="Genomic_DNA"/>
</dbReference>
<evidence type="ECO:0000313" key="4">
    <source>
        <dbReference type="Proteomes" id="UP000198867"/>
    </source>
</evidence>
<feature type="transmembrane region" description="Helical" evidence="2">
    <location>
        <begin position="37"/>
        <end position="59"/>
    </location>
</feature>
<protein>
    <submittedName>
        <fullName evidence="3">Uncharacterized protein</fullName>
    </submittedName>
</protein>
<name>A0A1I5B531_9MICO</name>
<dbReference type="RefSeq" id="WP_143095038.1">
    <property type="nucleotide sequence ID" value="NZ_FOVM01000004.1"/>
</dbReference>
<proteinExistence type="predicted"/>
<evidence type="ECO:0000256" key="2">
    <source>
        <dbReference type="SAM" id="Phobius"/>
    </source>
</evidence>
<keyword evidence="2" id="KW-0812">Transmembrane</keyword>
<keyword evidence="4" id="KW-1185">Reference proteome</keyword>
<dbReference type="STRING" id="995034.SAMN05216219_1738"/>
<reference evidence="4" key="1">
    <citation type="submission" date="2016-10" db="EMBL/GenBank/DDBJ databases">
        <authorList>
            <person name="Varghese N."/>
            <person name="Submissions S."/>
        </authorList>
    </citation>
    <scope>NUCLEOTIDE SEQUENCE [LARGE SCALE GENOMIC DNA]</scope>
    <source>
        <strain evidence="4">CGMCC 1.11101</strain>
    </source>
</reference>
<feature type="transmembrane region" description="Helical" evidence="2">
    <location>
        <begin position="79"/>
        <end position="102"/>
    </location>
</feature>
<keyword evidence="2" id="KW-0472">Membrane</keyword>
<sequence length="159" mass="17092">MNTEPARPEPDSPPVKPEMSGEPVTRQQVAVRRSPKFGNFATVGALLGAIAAFVATVSIPRDLEYARANGFAEYSQLQIFGFLLLIGLVLGIGIALTVAILLDRRSSRRRRIVEADRVDVQKAPDVGTHVNSETIETASAPALEQNPPHLPPTTNEGKA</sequence>